<keyword evidence="2" id="KW-1133">Transmembrane helix</keyword>
<dbReference type="GO" id="GO:0008237">
    <property type="term" value="F:metallopeptidase activity"/>
    <property type="evidence" value="ECO:0007669"/>
    <property type="project" value="InterPro"/>
</dbReference>
<dbReference type="GO" id="GO:0008270">
    <property type="term" value="F:zinc ion binding"/>
    <property type="evidence" value="ECO:0007669"/>
    <property type="project" value="InterPro"/>
</dbReference>
<feature type="transmembrane region" description="Helical" evidence="2">
    <location>
        <begin position="98"/>
        <end position="123"/>
    </location>
</feature>
<feature type="transmembrane region" description="Helical" evidence="2">
    <location>
        <begin position="324"/>
        <end position="344"/>
    </location>
</feature>
<dbReference type="Gene3D" id="1.10.390.10">
    <property type="entry name" value="Neutral Protease Domain 2"/>
    <property type="match status" value="1"/>
</dbReference>
<evidence type="ECO:0000313" key="5">
    <source>
        <dbReference type="Proteomes" id="UP000023541"/>
    </source>
</evidence>
<feature type="transmembrane region" description="Helical" evidence="2">
    <location>
        <begin position="143"/>
        <end position="165"/>
    </location>
</feature>
<feature type="transmembrane region" description="Helical" evidence="2">
    <location>
        <begin position="567"/>
        <end position="588"/>
    </location>
</feature>
<feature type="transmembrane region" description="Helical" evidence="2">
    <location>
        <begin position="442"/>
        <end position="466"/>
    </location>
</feature>
<feature type="transmembrane region" description="Helical" evidence="2">
    <location>
        <begin position="237"/>
        <end position="256"/>
    </location>
</feature>
<feature type="transmembrane region" description="Helical" evidence="2">
    <location>
        <begin position="53"/>
        <end position="77"/>
    </location>
</feature>
<dbReference type="STRING" id="1317122.ATO12_02250"/>
<feature type="domain" description="Peptidase M1 membrane alanine aminopeptidase" evidence="3">
    <location>
        <begin position="878"/>
        <end position="1055"/>
    </location>
</feature>
<keyword evidence="2" id="KW-0472">Membrane</keyword>
<protein>
    <recommendedName>
        <fullName evidence="3">Peptidase M1 membrane alanine aminopeptidase domain-containing protein</fullName>
    </recommendedName>
</protein>
<gene>
    <name evidence="4" type="ORF">ATO12_02250</name>
</gene>
<feature type="transmembrane region" description="Helical" evidence="2">
    <location>
        <begin position="473"/>
        <end position="493"/>
    </location>
</feature>
<dbReference type="RefSeq" id="WP_034238251.1">
    <property type="nucleotide sequence ID" value="NZ_AQRA01000001.1"/>
</dbReference>
<evidence type="ECO:0000313" key="4">
    <source>
        <dbReference type="EMBL" id="EZH75631.1"/>
    </source>
</evidence>
<name>A0A023BZZ8_9FLAO</name>
<feature type="transmembrane region" description="Helical" evidence="2">
    <location>
        <begin position="364"/>
        <end position="382"/>
    </location>
</feature>
<feature type="transmembrane region" description="Helical" evidence="2">
    <location>
        <begin position="20"/>
        <end position="38"/>
    </location>
</feature>
<evidence type="ECO:0000259" key="3">
    <source>
        <dbReference type="Pfam" id="PF01433"/>
    </source>
</evidence>
<feature type="transmembrane region" description="Helical" evidence="2">
    <location>
        <begin position="408"/>
        <end position="430"/>
    </location>
</feature>
<feature type="transmembrane region" description="Helical" evidence="2">
    <location>
        <begin position="172"/>
        <end position="193"/>
    </location>
</feature>
<evidence type="ECO:0000256" key="2">
    <source>
        <dbReference type="SAM" id="Phobius"/>
    </source>
</evidence>
<dbReference type="InterPro" id="IPR014782">
    <property type="entry name" value="Peptidase_M1_dom"/>
</dbReference>
<dbReference type="EMBL" id="AQRA01000001">
    <property type="protein sequence ID" value="EZH75631.1"/>
    <property type="molecule type" value="Genomic_DNA"/>
</dbReference>
<dbReference type="InterPro" id="IPR027268">
    <property type="entry name" value="Peptidase_M4/M1_CTD_sf"/>
</dbReference>
<feature type="compositionally biased region" description="Basic and acidic residues" evidence="1">
    <location>
        <begin position="768"/>
        <end position="781"/>
    </location>
</feature>
<keyword evidence="2" id="KW-0812">Transmembrane</keyword>
<proteinExistence type="predicted"/>
<reference evidence="4 5" key="1">
    <citation type="submission" date="2014-04" db="EMBL/GenBank/DDBJ databases">
        <title>Aquimarina sp. 22II-S11-z7 Genome Sequencing.</title>
        <authorList>
            <person name="Lai Q."/>
        </authorList>
    </citation>
    <scope>NUCLEOTIDE SEQUENCE [LARGE SCALE GENOMIC DNA]</scope>
    <source>
        <strain evidence="4 5">22II-S11-z7</strain>
    </source>
</reference>
<keyword evidence="5" id="KW-1185">Reference proteome</keyword>
<sequence length="1210" mass="140780">MWYEILKFEIKYRAKRPDTYIYFAIVFLFSIVAADVLMDKNSSSLGTNSPLDIARIMAIVSAFFTMITSMIMGVAALRDFDHNMESLMFINPIKKRDYLIGRFIGSFIILLFIFSGLLFGLMLGQFMPWRDADIMLPFNFWHYLQPFLYLVIPNIFFCGAVFYVGGALSRKLMVVYTQGVFLLMAYIVTLTLLQNPDHRFLAAFLDPFSFQTISIVTQFWTKAEQSTLMLPLEGVLLYNRLLWVAIGIITLVIGYHKFNFNLIRGKASKKKLIAVSEEKNKSAINHINSVVPKADLYFGTKASIFQFWQHVLFNFKSILKETSFWAIVLCGMSIIFINSINLGTVYGVNSYPATYIVVEELQELSIYFFLMILLFYSGELVWKERDTKLSGIHDAIPITNFINLAGKFIGLMLIYIVLMVTLILAGVIFQTLSGYYHYELDVYFIGFFIKIFPFLILLTFVSFFFQVLTNHKFLGHIMVVIFFFLAFILLEVLELDHGLYTFGAGDLGTYSDMNGYGHFLWPYISFKIYWVLFCIVLFIVTVIFSVRGTETQMKKRWKLSKQRLTKPLIKLGTVTILTFTLLGSYIFYNTNILNEYSFPKEENMYRVNYEKKLKHFEYLPQPKIVDVNLKVELFPSDRDYTAEGYYILTNTHDTTINEVHIQKLPNYQVAIEYIKFEKGATVNNDYEEYSYYIYTLNEPLKPGDSLKMEFKQTFKTNGFVEKSGTKVIYNGTFFDNFHFPTLGYNRSHELRDDEERNKNGLKPRDRRAKIDDPHAIKEGLSKGDGEEINFEMVIGTDNDQIAIAPGYLQKKWKENNRSYFHYKMDKPMSNFYSIVSARYEVLKDRWIPGHDSLGNVVNLEIYYHKGHEYNLKRMMKGMKMSFDYFSEHFGPYQYKQMRILEFPRYGSFAQSFPNTVPFSEGIGFLLKIDDKDDVDMAFYVTAHELAHQWWGHQVNPAAVQGKSMISEALAQYSAIMVLKEAYPEEKVRQFIKTQMNRYLLGRAGEQISETPLSLVESGQEYIHYGKGLVNLYALQDYIGEDNVNLALRNFIRDWNSYDGLLKTKTERYPTTRDLLGYFREVTPDNLQYIIVDLFETVTLYENKTTKGVYEELSKNKYNVNLTIDVTKYRIDDMGTEKSIPTQDWIDIGIYGDGTNGKEELIYLEKHKITDQITQLEILVNQKPIKAGIDPLNKLIDRKIENNIQTVLIKQ</sequence>
<feature type="region of interest" description="Disordered" evidence="1">
    <location>
        <begin position="750"/>
        <end position="781"/>
    </location>
</feature>
<accession>A0A023BZZ8</accession>
<dbReference type="eggNOG" id="COG0308">
    <property type="taxonomic scope" value="Bacteria"/>
</dbReference>
<comment type="caution">
    <text evidence="4">The sequence shown here is derived from an EMBL/GenBank/DDBJ whole genome shotgun (WGS) entry which is preliminary data.</text>
</comment>
<evidence type="ECO:0000256" key="1">
    <source>
        <dbReference type="SAM" id="MobiDB-lite"/>
    </source>
</evidence>
<dbReference type="SUPFAM" id="SSF55486">
    <property type="entry name" value="Metalloproteases ('zincins'), catalytic domain"/>
    <property type="match status" value="1"/>
</dbReference>
<feature type="transmembrane region" description="Helical" evidence="2">
    <location>
        <begin position="528"/>
        <end position="546"/>
    </location>
</feature>
<organism evidence="4 5">
    <name type="scientific">Aquimarina atlantica</name>
    <dbReference type="NCBI Taxonomy" id="1317122"/>
    <lineage>
        <taxon>Bacteria</taxon>
        <taxon>Pseudomonadati</taxon>
        <taxon>Bacteroidota</taxon>
        <taxon>Flavobacteriia</taxon>
        <taxon>Flavobacteriales</taxon>
        <taxon>Flavobacteriaceae</taxon>
        <taxon>Aquimarina</taxon>
    </lineage>
</organism>
<dbReference type="Proteomes" id="UP000023541">
    <property type="component" value="Unassembled WGS sequence"/>
</dbReference>
<dbReference type="Pfam" id="PF01433">
    <property type="entry name" value="Peptidase_M1"/>
    <property type="match status" value="1"/>
</dbReference>
<dbReference type="OrthoDB" id="100605at2"/>
<dbReference type="AlphaFoldDB" id="A0A023BZZ8"/>